<keyword evidence="3 12" id="KW-0723">Serine/threonine-protein kinase</keyword>
<dbReference type="GO" id="GO:0004712">
    <property type="term" value="F:protein serine/threonine/tyrosine kinase activity"/>
    <property type="evidence" value="ECO:0007669"/>
    <property type="project" value="UniProtKB-EC"/>
</dbReference>
<dbReference type="InterPro" id="IPR011009">
    <property type="entry name" value="Kinase-like_dom_sf"/>
</dbReference>
<feature type="region of interest" description="Disordered" evidence="13">
    <location>
        <begin position="1"/>
        <end position="62"/>
    </location>
</feature>
<evidence type="ECO:0000259" key="14">
    <source>
        <dbReference type="PROSITE" id="PS50011"/>
    </source>
</evidence>
<comment type="similarity">
    <text evidence="1">Belongs to the protein kinase superfamily. CMGC Ser/Thr protein kinase family. MNB/DYRK subfamily.</text>
</comment>
<feature type="compositionally biased region" description="Polar residues" evidence="13">
    <location>
        <begin position="76"/>
        <end position="85"/>
    </location>
</feature>
<dbReference type="OrthoDB" id="9332038at2759"/>
<dbReference type="PANTHER" id="PTHR24058">
    <property type="entry name" value="DUAL SPECIFICITY PROTEIN KINASE"/>
    <property type="match status" value="1"/>
</dbReference>
<dbReference type="Gene3D" id="3.30.200.20">
    <property type="entry name" value="Phosphorylase Kinase, domain 1"/>
    <property type="match status" value="1"/>
</dbReference>
<dbReference type="Gene3D" id="1.10.510.10">
    <property type="entry name" value="Transferase(Phosphotransferase) domain 1"/>
    <property type="match status" value="1"/>
</dbReference>
<dbReference type="PROSITE" id="PS00107">
    <property type="entry name" value="PROTEIN_KINASE_ATP"/>
    <property type="match status" value="1"/>
</dbReference>
<dbReference type="GO" id="GO:0005856">
    <property type="term" value="C:cytoskeleton"/>
    <property type="evidence" value="ECO:0007669"/>
    <property type="project" value="TreeGrafter"/>
</dbReference>
<dbReference type="GO" id="GO:0005737">
    <property type="term" value="C:cytoplasm"/>
    <property type="evidence" value="ECO:0007669"/>
    <property type="project" value="TreeGrafter"/>
</dbReference>
<keyword evidence="16" id="KW-1185">Reference proteome</keyword>
<evidence type="ECO:0000256" key="8">
    <source>
        <dbReference type="ARBA" id="ARBA00049003"/>
    </source>
</evidence>
<evidence type="ECO:0000256" key="4">
    <source>
        <dbReference type="ARBA" id="ARBA00022679"/>
    </source>
</evidence>
<dbReference type="Gene3D" id="3.30.10.30">
    <property type="entry name" value="DYRK"/>
    <property type="match status" value="1"/>
</dbReference>
<evidence type="ECO:0000256" key="9">
    <source>
        <dbReference type="ARBA" id="ARBA00049308"/>
    </source>
</evidence>
<dbReference type="PANTHER" id="PTHR24058:SF22">
    <property type="entry name" value="DUAL SPECIFICITY TYROSINE-PHOSPHORYLATION-REGULATED KINASE 4"/>
    <property type="match status" value="1"/>
</dbReference>
<dbReference type="PROSITE" id="PS00108">
    <property type="entry name" value="PROTEIN_KINASE_ST"/>
    <property type="match status" value="1"/>
</dbReference>
<sequence>MKYGSAKPNHTVNKTHHSTVNGILGRKLTDQNEKYKGSSLPSARTNRQTNLSLVPKSSSTVEALPKLKNLHGSLVSHRNNQGPQHTRSEDADHDKSRERIDSLGRSLPLTPTDAMKYHHQKLTAFEQLEIMDFPEIWFVGPEAKKVEGVQGASQNNGYDDENGSYLKILHDHLCYRYEVLEVIGKGSFGQVVRAYDHKSGETIAIKIIRNKKRFHHQALIEVKILDVLRRKDRDNSNNVIHMREYFYFRNHLCITFELLGMNLYELIKKNNFQGFSVVLIRRFAYLLLVSLRMMQREKIIHCDLKPENILLKQKGQSAIKVIDFGSSCYEHQRDILLESRSFAEGTSQNIVLKVPVMIFCWSVHIYYQSRFYRSPEVILGLPYGMPIDMWSFGCILAELYTGYPLFPGENEVEQLACIMEVRDRDLT</sequence>
<dbReference type="STRING" id="307972.A0A2G8KIX3"/>
<dbReference type="Proteomes" id="UP000230750">
    <property type="component" value="Unassembled WGS sequence"/>
</dbReference>
<comment type="catalytic activity">
    <reaction evidence="8">
        <text>L-seryl-[protein] + ATP = O-phospho-L-seryl-[protein] + ADP + H(+)</text>
        <dbReference type="Rhea" id="RHEA:17989"/>
        <dbReference type="Rhea" id="RHEA-COMP:9863"/>
        <dbReference type="Rhea" id="RHEA-COMP:11604"/>
        <dbReference type="ChEBI" id="CHEBI:15378"/>
        <dbReference type="ChEBI" id="CHEBI:29999"/>
        <dbReference type="ChEBI" id="CHEBI:30616"/>
        <dbReference type="ChEBI" id="CHEBI:83421"/>
        <dbReference type="ChEBI" id="CHEBI:456216"/>
        <dbReference type="EC" id="2.7.12.1"/>
    </reaction>
</comment>
<evidence type="ECO:0000313" key="15">
    <source>
        <dbReference type="EMBL" id="PIK47925.1"/>
    </source>
</evidence>
<keyword evidence="6 15" id="KW-0418">Kinase</keyword>
<reference evidence="15 16" key="1">
    <citation type="journal article" date="2017" name="PLoS Biol.">
        <title>The sea cucumber genome provides insights into morphological evolution and visceral regeneration.</title>
        <authorList>
            <person name="Zhang X."/>
            <person name="Sun L."/>
            <person name="Yuan J."/>
            <person name="Sun Y."/>
            <person name="Gao Y."/>
            <person name="Zhang L."/>
            <person name="Li S."/>
            <person name="Dai H."/>
            <person name="Hamel J.F."/>
            <person name="Liu C."/>
            <person name="Yu Y."/>
            <person name="Liu S."/>
            <person name="Lin W."/>
            <person name="Guo K."/>
            <person name="Jin S."/>
            <person name="Xu P."/>
            <person name="Storey K.B."/>
            <person name="Huan P."/>
            <person name="Zhang T."/>
            <person name="Zhou Y."/>
            <person name="Zhang J."/>
            <person name="Lin C."/>
            <person name="Li X."/>
            <person name="Xing L."/>
            <person name="Huo D."/>
            <person name="Sun M."/>
            <person name="Wang L."/>
            <person name="Mercier A."/>
            <person name="Li F."/>
            <person name="Yang H."/>
            <person name="Xiang J."/>
        </authorList>
    </citation>
    <scope>NUCLEOTIDE SEQUENCE [LARGE SCALE GENOMIC DNA]</scope>
    <source>
        <strain evidence="15">Shaxun</strain>
        <tissue evidence="15">Muscle</tissue>
    </source>
</reference>
<feature type="compositionally biased region" description="Basic and acidic residues" evidence="13">
    <location>
        <begin position="86"/>
        <end position="98"/>
    </location>
</feature>
<evidence type="ECO:0000256" key="6">
    <source>
        <dbReference type="ARBA" id="ARBA00022777"/>
    </source>
</evidence>
<dbReference type="Pfam" id="PF00069">
    <property type="entry name" value="Pkinase"/>
    <property type="match status" value="1"/>
</dbReference>
<dbReference type="FunFam" id="3.30.200.20:FF:000127">
    <property type="entry name" value="Putative dual specificity tyrosine-phosphorylation-regulated kinase 2"/>
    <property type="match status" value="1"/>
</dbReference>
<dbReference type="InterPro" id="IPR000719">
    <property type="entry name" value="Prot_kinase_dom"/>
</dbReference>
<dbReference type="SMART" id="SM00220">
    <property type="entry name" value="S_TKc"/>
    <property type="match status" value="1"/>
</dbReference>
<dbReference type="GO" id="GO:0004674">
    <property type="term" value="F:protein serine/threonine kinase activity"/>
    <property type="evidence" value="ECO:0007669"/>
    <property type="project" value="UniProtKB-KW"/>
</dbReference>
<evidence type="ECO:0000256" key="7">
    <source>
        <dbReference type="ARBA" id="ARBA00022840"/>
    </source>
</evidence>
<feature type="binding site" evidence="11">
    <location>
        <position position="206"/>
    </location>
    <ligand>
        <name>ATP</name>
        <dbReference type="ChEBI" id="CHEBI:30616"/>
    </ligand>
</feature>
<evidence type="ECO:0000256" key="12">
    <source>
        <dbReference type="RuleBase" id="RU000304"/>
    </source>
</evidence>
<evidence type="ECO:0000256" key="2">
    <source>
        <dbReference type="ARBA" id="ARBA00013203"/>
    </source>
</evidence>
<name>A0A2G8KIX3_STIJA</name>
<evidence type="ECO:0000313" key="16">
    <source>
        <dbReference type="Proteomes" id="UP000230750"/>
    </source>
</evidence>
<gene>
    <name evidence="15" type="ORF">BSL78_15195</name>
</gene>
<keyword evidence="7 11" id="KW-0067">ATP-binding</keyword>
<comment type="caution">
    <text evidence="15">The sequence shown here is derived from an EMBL/GenBank/DDBJ whole genome shotgun (WGS) entry which is preliminary data.</text>
</comment>
<dbReference type="GO" id="GO:0005634">
    <property type="term" value="C:nucleus"/>
    <property type="evidence" value="ECO:0007669"/>
    <property type="project" value="TreeGrafter"/>
</dbReference>
<feature type="compositionally biased region" description="Basic and acidic residues" evidence="13">
    <location>
        <begin position="27"/>
        <end position="36"/>
    </location>
</feature>
<proteinExistence type="inferred from homology"/>
<evidence type="ECO:0000256" key="13">
    <source>
        <dbReference type="SAM" id="MobiDB-lite"/>
    </source>
</evidence>
<evidence type="ECO:0000256" key="5">
    <source>
        <dbReference type="ARBA" id="ARBA00022741"/>
    </source>
</evidence>
<dbReference type="GO" id="GO:0005524">
    <property type="term" value="F:ATP binding"/>
    <property type="evidence" value="ECO:0007669"/>
    <property type="project" value="UniProtKB-UniRule"/>
</dbReference>
<feature type="domain" description="Protein kinase" evidence="14">
    <location>
        <begin position="177"/>
        <end position="427"/>
    </location>
</feature>
<dbReference type="InterPro" id="IPR042521">
    <property type="entry name" value="DYRK"/>
</dbReference>
<keyword evidence="5 11" id="KW-0547">Nucleotide-binding</keyword>
<keyword evidence="4" id="KW-0808">Transferase</keyword>
<dbReference type="EC" id="2.7.12.1" evidence="2"/>
<dbReference type="InterPro" id="IPR008271">
    <property type="entry name" value="Ser/Thr_kinase_AS"/>
</dbReference>
<feature type="compositionally biased region" description="Polar residues" evidence="13">
    <location>
        <begin position="39"/>
        <end position="61"/>
    </location>
</feature>
<protein>
    <recommendedName>
        <fullName evidence="2">dual-specificity kinase</fullName>
        <ecNumber evidence="2">2.7.12.1</ecNumber>
    </recommendedName>
</protein>
<dbReference type="InterPro" id="IPR017441">
    <property type="entry name" value="Protein_kinase_ATP_BS"/>
</dbReference>
<evidence type="ECO:0000256" key="10">
    <source>
        <dbReference type="ARBA" id="ARBA00051680"/>
    </source>
</evidence>
<feature type="region of interest" description="Disordered" evidence="13">
    <location>
        <begin position="74"/>
        <end position="98"/>
    </location>
</feature>
<evidence type="ECO:0000256" key="3">
    <source>
        <dbReference type="ARBA" id="ARBA00022527"/>
    </source>
</evidence>
<dbReference type="SUPFAM" id="SSF56112">
    <property type="entry name" value="Protein kinase-like (PK-like)"/>
    <property type="match status" value="1"/>
</dbReference>
<accession>A0A2G8KIX3</accession>
<evidence type="ECO:0000256" key="11">
    <source>
        <dbReference type="PROSITE-ProRule" id="PRU10141"/>
    </source>
</evidence>
<comment type="catalytic activity">
    <reaction evidence="9">
        <text>L-threonyl-[protein] + ATP = O-phospho-L-threonyl-[protein] + ADP + H(+)</text>
        <dbReference type="Rhea" id="RHEA:46608"/>
        <dbReference type="Rhea" id="RHEA-COMP:11060"/>
        <dbReference type="Rhea" id="RHEA-COMP:11605"/>
        <dbReference type="ChEBI" id="CHEBI:15378"/>
        <dbReference type="ChEBI" id="CHEBI:30013"/>
        <dbReference type="ChEBI" id="CHEBI:30616"/>
        <dbReference type="ChEBI" id="CHEBI:61977"/>
        <dbReference type="ChEBI" id="CHEBI:456216"/>
        <dbReference type="EC" id="2.7.12.1"/>
    </reaction>
</comment>
<evidence type="ECO:0000256" key="1">
    <source>
        <dbReference type="ARBA" id="ARBA00008867"/>
    </source>
</evidence>
<comment type="catalytic activity">
    <reaction evidence="10">
        <text>L-tyrosyl-[protein] + ATP = O-phospho-L-tyrosyl-[protein] + ADP + H(+)</text>
        <dbReference type="Rhea" id="RHEA:10596"/>
        <dbReference type="Rhea" id="RHEA-COMP:10136"/>
        <dbReference type="Rhea" id="RHEA-COMP:20101"/>
        <dbReference type="ChEBI" id="CHEBI:15378"/>
        <dbReference type="ChEBI" id="CHEBI:30616"/>
        <dbReference type="ChEBI" id="CHEBI:46858"/>
        <dbReference type="ChEBI" id="CHEBI:61978"/>
        <dbReference type="ChEBI" id="CHEBI:456216"/>
        <dbReference type="EC" id="2.7.12.1"/>
    </reaction>
</comment>
<dbReference type="EMBL" id="MRZV01000549">
    <property type="protein sequence ID" value="PIK47925.1"/>
    <property type="molecule type" value="Genomic_DNA"/>
</dbReference>
<dbReference type="InterPro" id="IPR050494">
    <property type="entry name" value="Ser_Thr_dual-spec_kinase"/>
</dbReference>
<dbReference type="AlphaFoldDB" id="A0A2G8KIX3"/>
<dbReference type="PROSITE" id="PS50011">
    <property type="entry name" value="PROTEIN_KINASE_DOM"/>
    <property type="match status" value="1"/>
</dbReference>
<organism evidence="15 16">
    <name type="scientific">Stichopus japonicus</name>
    <name type="common">Sea cucumber</name>
    <dbReference type="NCBI Taxonomy" id="307972"/>
    <lineage>
        <taxon>Eukaryota</taxon>
        <taxon>Metazoa</taxon>
        <taxon>Echinodermata</taxon>
        <taxon>Eleutherozoa</taxon>
        <taxon>Echinozoa</taxon>
        <taxon>Holothuroidea</taxon>
        <taxon>Aspidochirotacea</taxon>
        <taxon>Aspidochirotida</taxon>
        <taxon>Stichopodidae</taxon>
        <taxon>Apostichopus</taxon>
    </lineage>
</organism>